<evidence type="ECO:0000256" key="4">
    <source>
        <dbReference type="ARBA" id="ARBA00026121"/>
    </source>
</evidence>
<dbReference type="AlphaFoldDB" id="A0A7R8ZMV6"/>
<dbReference type="Gene3D" id="3.40.50.12780">
    <property type="entry name" value="N-terminal domain of ligase-like"/>
    <property type="match status" value="1"/>
</dbReference>
<dbReference type="EMBL" id="OB660672">
    <property type="protein sequence ID" value="CAD7225837.1"/>
    <property type="molecule type" value="Genomic_DNA"/>
</dbReference>
<dbReference type="PANTHER" id="PTHR43272">
    <property type="entry name" value="LONG-CHAIN-FATTY-ACID--COA LIGASE"/>
    <property type="match status" value="1"/>
</dbReference>
<dbReference type="SUPFAM" id="SSF56801">
    <property type="entry name" value="Acetyl-CoA synthetase-like"/>
    <property type="match status" value="1"/>
</dbReference>
<evidence type="ECO:0000259" key="6">
    <source>
        <dbReference type="Pfam" id="PF00501"/>
    </source>
</evidence>
<evidence type="ECO:0000256" key="3">
    <source>
        <dbReference type="ARBA" id="ARBA00023098"/>
    </source>
</evidence>
<dbReference type="PROSITE" id="PS00455">
    <property type="entry name" value="AMP_BINDING"/>
    <property type="match status" value="1"/>
</dbReference>
<keyword evidence="3" id="KW-0443">Lipid metabolism</keyword>
<dbReference type="GO" id="GO:0016020">
    <property type="term" value="C:membrane"/>
    <property type="evidence" value="ECO:0007669"/>
    <property type="project" value="TreeGrafter"/>
</dbReference>
<feature type="domain" description="AMP-dependent synthetase/ligase" evidence="6">
    <location>
        <begin position="106"/>
        <end position="521"/>
    </location>
</feature>
<evidence type="ECO:0000256" key="2">
    <source>
        <dbReference type="ARBA" id="ARBA00022832"/>
    </source>
</evidence>
<sequence>MALTDIQTPAKEKQSPEKVKGSPSDATKSVISVVGNGSSSDGECSPSETTGPFDALVESAPSTGPDRLIPSTKIYSCDPSDAVRLNVGNSGISAINPMSVPSMLIETVKKNPDHLALRCLRAGSWEEWTYKQYLDDVRTVAKAFIKLGLEKHNSVCILGFNSPEWFLSSLGSIFAGGISAGVYTTNSIEATKHCGVASRANIFVVENEKQLSKVLAVKSELPHLKTIIQYIGEPVEPSVLSWKTMMKIGREEEDTDLDQRLREMAVNQACDIIFTSGTTGLAKAALLTHDNITFTTRALLRHVGMRTFAEHIVSYLPLSHIAAQLVDMFTPILGGATVTFAKPDALKGSLVDTLKQTRPTIFLGVPRVWEKFYEKMMDVARNNSSLKKIIAGWAKATSLNYHRNRISGKGGNSLAYSVFKHVVFKKVKEALGLDRCNFFFSGAAPISDEILEYFLSLDIPIYNVYGMSECTGPTSLETYDRMRVSSVGTTVGGFHNRIFNPDKTGEGEVCMKGRHVFMGYLGQEEKTKEAIDSNGWLHSGDLGRKDEDGFIFITGRIKELIITAGAENVAPVPIEDNIKHELPCISNIMVIGDRKKFLSCILTLKTMLDADTGEPKDELLPITQDWFQSLGKKYKTVSEVLQDNDAGVMKAFEDGIARANHHATSQAQKVQKFKILSRDFSIPTGELGPTMKLKRPVVQKMYQKEIDSMY</sequence>
<feature type="compositionally biased region" description="Basic and acidic residues" evidence="5">
    <location>
        <begin position="10"/>
        <end position="20"/>
    </location>
</feature>
<proteinExistence type="predicted"/>
<dbReference type="GO" id="GO:0004467">
    <property type="term" value="F:long-chain fatty acid-CoA ligase activity"/>
    <property type="evidence" value="ECO:0007669"/>
    <property type="project" value="UniProtKB-EC"/>
</dbReference>
<feature type="region of interest" description="Disordered" evidence="5">
    <location>
        <begin position="1"/>
        <end position="52"/>
    </location>
</feature>
<dbReference type="InterPro" id="IPR020845">
    <property type="entry name" value="AMP-binding_CS"/>
</dbReference>
<accession>A0A7R8ZMV6</accession>
<evidence type="ECO:0000256" key="5">
    <source>
        <dbReference type="SAM" id="MobiDB-lite"/>
    </source>
</evidence>
<evidence type="ECO:0000256" key="1">
    <source>
        <dbReference type="ARBA" id="ARBA00022598"/>
    </source>
</evidence>
<reference evidence="7" key="1">
    <citation type="submission" date="2020-11" db="EMBL/GenBank/DDBJ databases">
        <authorList>
            <person name="Tran Van P."/>
        </authorList>
    </citation>
    <scope>NUCLEOTIDE SEQUENCE</scope>
</reference>
<dbReference type="Pfam" id="PF23562">
    <property type="entry name" value="AMP-binding_C_3"/>
    <property type="match status" value="1"/>
</dbReference>
<dbReference type="InterPro" id="IPR042099">
    <property type="entry name" value="ANL_N_sf"/>
</dbReference>
<dbReference type="PANTHER" id="PTHR43272:SF32">
    <property type="entry name" value="AMP-DEPENDENT SYNTHETASE_LIGASE DOMAIN-CONTAINING PROTEIN"/>
    <property type="match status" value="1"/>
</dbReference>
<feature type="compositionally biased region" description="Low complexity" evidence="5">
    <location>
        <begin position="29"/>
        <end position="42"/>
    </location>
</feature>
<gene>
    <name evidence="7" type="ORF">CTOB1V02_LOCUS3769</name>
</gene>
<dbReference type="OrthoDB" id="3633556at2759"/>
<name>A0A7R8ZMV6_9CRUS</name>
<dbReference type="EC" id="6.2.1.3" evidence="4"/>
<organism evidence="7">
    <name type="scientific">Cyprideis torosa</name>
    <dbReference type="NCBI Taxonomy" id="163714"/>
    <lineage>
        <taxon>Eukaryota</taxon>
        <taxon>Metazoa</taxon>
        <taxon>Ecdysozoa</taxon>
        <taxon>Arthropoda</taxon>
        <taxon>Crustacea</taxon>
        <taxon>Oligostraca</taxon>
        <taxon>Ostracoda</taxon>
        <taxon>Podocopa</taxon>
        <taxon>Podocopida</taxon>
        <taxon>Cytherocopina</taxon>
        <taxon>Cytheroidea</taxon>
        <taxon>Cytherideidae</taxon>
        <taxon>Cyprideis</taxon>
    </lineage>
</organism>
<dbReference type="InterPro" id="IPR000873">
    <property type="entry name" value="AMP-dep_synth/lig_dom"/>
</dbReference>
<keyword evidence="2" id="KW-0276">Fatty acid metabolism</keyword>
<protein>
    <recommendedName>
        <fullName evidence="4">long-chain-fatty-acid--CoA ligase</fullName>
        <ecNumber evidence="4">6.2.1.3</ecNumber>
    </recommendedName>
</protein>
<keyword evidence="1" id="KW-0436">Ligase</keyword>
<dbReference type="Pfam" id="PF00501">
    <property type="entry name" value="AMP-binding"/>
    <property type="match status" value="1"/>
</dbReference>
<dbReference type="GO" id="GO:0005783">
    <property type="term" value="C:endoplasmic reticulum"/>
    <property type="evidence" value="ECO:0007669"/>
    <property type="project" value="TreeGrafter"/>
</dbReference>
<evidence type="ECO:0000313" key="7">
    <source>
        <dbReference type="EMBL" id="CAD7225837.1"/>
    </source>
</evidence>